<dbReference type="Ensembl" id="ENSOKIT00005110569.1">
    <property type="protein sequence ID" value="ENSOKIP00005103146.1"/>
    <property type="gene ID" value="ENSOKIG00005045432.1"/>
</dbReference>
<dbReference type="PROSITE" id="PS00028">
    <property type="entry name" value="ZINC_FINGER_C2H2_1"/>
    <property type="match status" value="6"/>
</dbReference>
<evidence type="ECO:0000256" key="6">
    <source>
        <dbReference type="ARBA" id="ARBA00023015"/>
    </source>
</evidence>
<dbReference type="GO" id="GO:0008270">
    <property type="term" value="F:zinc ion binding"/>
    <property type="evidence" value="ECO:0007669"/>
    <property type="project" value="UniProtKB-KW"/>
</dbReference>
<feature type="domain" description="C2H2-type" evidence="11">
    <location>
        <begin position="572"/>
        <end position="599"/>
    </location>
</feature>
<dbReference type="RefSeq" id="XP_020319125.1">
    <property type="nucleotide sequence ID" value="XM_020463536.2"/>
</dbReference>
<feature type="domain" description="C2H2-type" evidence="11">
    <location>
        <begin position="288"/>
        <end position="315"/>
    </location>
</feature>
<feature type="region of interest" description="Disordered" evidence="10">
    <location>
        <begin position="601"/>
        <end position="650"/>
    </location>
</feature>
<dbReference type="GO" id="GO:0000981">
    <property type="term" value="F:DNA-binding transcription factor activity, RNA polymerase II-specific"/>
    <property type="evidence" value="ECO:0007669"/>
    <property type="project" value="TreeGrafter"/>
</dbReference>
<feature type="region of interest" description="Disordered" evidence="10">
    <location>
        <begin position="341"/>
        <end position="402"/>
    </location>
</feature>
<evidence type="ECO:0000256" key="7">
    <source>
        <dbReference type="ARBA" id="ARBA00023163"/>
    </source>
</evidence>
<keyword evidence="3" id="KW-0677">Repeat</keyword>
<dbReference type="PROSITE" id="PS50157">
    <property type="entry name" value="ZINC_FINGER_C2H2_2"/>
    <property type="match status" value="6"/>
</dbReference>
<accession>A0A8C7KFG5</accession>
<evidence type="ECO:0000256" key="2">
    <source>
        <dbReference type="ARBA" id="ARBA00022723"/>
    </source>
</evidence>
<keyword evidence="8" id="KW-0539">Nucleus</keyword>
<name>A0A8C7KFG5_ONCKI</name>
<keyword evidence="5" id="KW-0862">Zinc</keyword>
<dbReference type="FunFam" id="3.30.160.60:FF:000912">
    <property type="entry name" value="Zinc finger protein 660"/>
    <property type="match status" value="1"/>
</dbReference>
<feature type="domain" description="C2H2-type" evidence="11">
    <location>
        <begin position="884"/>
        <end position="908"/>
    </location>
</feature>
<dbReference type="SUPFAM" id="SSF57667">
    <property type="entry name" value="beta-beta-alpha zinc fingers"/>
    <property type="match status" value="3"/>
</dbReference>
<evidence type="ECO:0000256" key="5">
    <source>
        <dbReference type="ARBA" id="ARBA00022833"/>
    </source>
</evidence>
<evidence type="ECO:0000256" key="4">
    <source>
        <dbReference type="ARBA" id="ARBA00022771"/>
    </source>
</evidence>
<evidence type="ECO:0000256" key="9">
    <source>
        <dbReference type="PROSITE-ProRule" id="PRU00042"/>
    </source>
</evidence>
<dbReference type="InterPro" id="IPR050717">
    <property type="entry name" value="C2H2-ZF_Transcription_Reg"/>
</dbReference>
<gene>
    <name evidence="12" type="primary">LOC109872335</name>
</gene>
<keyword evidence="4 9" id="KW-0863">Zinc-finger</keyword>
<dbReference type="SMART" id="SM00355">
    <property type="entry name" value="ZnF_C2H2"/>
    <property type="match status" value="6"/>
</dbReference>
<evidence type="ECO:0000256" key="1">
    <source>
        <dbReference type="ARBA" id="ARBA00004123"/>
    </source>
</evidence>
<evidence type="ECO:0000256" key="3">
    <source>
        <dbReference type="ARBA" id="ARBA00022737"/>
    </source>
</evidence>
<feature type="compositionally biased region" description="Basic and acidic residues" evidence="10">
    <location>
        <begin position="606"/>
        <end position="625"/>
    </location>
</feature>
<dbReference type="GO" id="GO:0005634">
    <property type="term" value="C:nucleus"/>
    <property type="evidence" value="ECO:0007669"/>
    <property type="project" value="UniProtKB-SubCell"/>
</dbReference>
<evidence type="ECO:0000313" key="12">
    <source>
        <dbReference type="Ensembl" id="ENSOKIP00005103146.1"/>
    </source>
</evidence>
<dbReference type="GeneTree" id="ENSGT00940000154446"/>
<keyword evidence="7" id="KW-0804">Transcription</keyword>
<comment type="subcellular location">
    <subcellularLocation>
        <location evidence="1">Nucleus</location>
    </subcellularLocation>
</comment>
<feature type="compositionally biased region" description="Polar residues" evidence="10">
    <location>
        <begin position="183"/>
        <end position="194"/>
    </location>
</feature>
<feature type="compositionally biased region" description="Basic and acidic residues" evidence="10">
    <location>
        <begin position="378"/>
        <end position="387"/>
    </location>
</feature>
<dbReference type="PANTHER" id="PTHR14196">
    <property type="entry name" value="ODD-SKIPPED - RELATED"/>
    <property type="match status" value="1"/>
</dbReference>
<keyword evidence="6" id="KW-0805">Transcription regulation</keyword>
<dbReference type="FunFam" id="3.30.160.60:FF:001498">
    <property type="entry name" value="Zinc finger protein 404"/>
    <property type="match status" value="2"/>
</dbReference>
<evidence type="ECO:0000313" key="13">
    <source>
        <dbReference type="Proteomes" id="UP000694557"/>
    </source>
</evidence>
<feature type="domain" description="C2H2-type" evidence="11">
    <location>
        <begin position="316"/>
        <end position="338"/>
    </location>
</feature>
<dbReference type="InterPro" id="IPR036236">
    <property type="entry name" value="Znf_C2H2_sf"/>
</dbReference>
<dbReference type="AlphaFoldDB" id="A0A8C7KFG5"/>
<dbReference type="Gene3D" id="3.30.160.60">
    <property type="entry name" value="Classic Zinc Finger"/>
    <property type="match status" value="6"/>
</dbReference>
<feature type="domain" description="C2H2-type" evidence="11">
    <location>
        <begin position="856"/>
        <end position="883"/>
    </location>
</feature>
<dbReference type="GeneID" id="109872335"/>
<organism evidence="12 13">
    <name type="scientific">Oncorhynchus kisutch</name>
    <name type="common">Coho salmon</name>
    <name type="synonym">Salmo kisutch</name>
    <dbReference type="NCBI Taxonomy" id="8019"/>
    <lineage>
        <taxon>Eukaryota</taxon>
        <taxon>Metazoa</taxon>
        <taxon>Chordata</taxon>
        <taxon>Craniata</taxon>
        <taxon>Vertebrata</taxon>
        <taxon>Euteleostomi</taxon>
        <taxon>Actinopterygii</taxon>
        <taxon>Neopterygii</taxon>
        <taxon>Teleostei</taxon>
        <taxon>Protacanthopterygii</taxon>
        <taxon>Salmoniformes</taxon>
        <taxon>Salmonidae</taxon>
        <taxon>Salmoninae</taxon>
        <taxon>Oncorhynchus</taxon>
    </lineage>
</organism>
<dbReference type="GO" id="GO:0000977">
    <property type="term" value="F:RNA polymerase II transcription regulatory region sequence-specific DNA binding"/>
    <property type="evidence" value="ECO:0007669"/>
    <property type="project" value="TreeGrafter"/>
</dbReference>
<reference evidence="12" key="1">
    <citation type="submission" date="2025-08" db="UniProtKB">
        <authorList>
            <consortium name="Ensembl"/>
        </authorList>
    </citation>
    <scope>IDENTIFICATION</scope>
</reference>
<feature type="domain" description="C2H2-type" evidence="11">
    <location>
        <begin position="544"/>
        <end position="571"/>
    </location>
</feature>
<dbReference type="Proteomes" id="UP000694557">
    <property type="component" value="Unassembled WGS sequence"/>
</dbReference>
<protein>
    <submittedName>
        <fullName evidence="12">Zinc finger protein 112</fullName>
    </submittedName>
</protein>
<feature type="compositionally biased region" description="Polar residues" evidence="10">
    <location>
        <begin position="665"/>
        <end position="678"/>
    </location>
</feature>
<dbReference type="InterPro" id="IPR013087">
    <property type="entry name" value="Znf_C2H2_type"/>
</dbReference>
<dbReference type="FunFam" id="3.30.160.60:FF:002402">
    <property type="entry name" value="Zinc finger protein 347"/>
    <property type="match status" value="1"/>
</dbReference>
<keyword evidence="2" id="KW-0479">Metal-binding</keyword>
<dbReference type="FunFam" id="3.30.160.60:FF:000557">
    <property type="entry name" value="zinc finger and SCAN domain-containing protein 29"/>
    <property type="match status" value="2"/>
</dbReference>
<feature type="compositionally biased region" description="Basic and acidic residues" evidence="10">
    <location>
        <begin position="114"/>
        <end position="134"/>
    </location>
</feature>
<dbReference type="PANTHER" id="PTHR14196:SF0">
    <property type="entry name" value="PROTEIN BOWEL"/>
    <property type="match status" value="1"/>
</dbReference>
<proteinExistence type="predicted"/>
<feature type="region of interest" description="Disordered" evidence="10">
    <location>
        <begin position="182"/>
        <end position="213"/>
    </location>
</feature>
<feature type="region of interest" description="Disordered" evidence="10">
    <location>
        <begin position="665"/>
        <end position="686"/>
    </location>
</feature>
<dbReference type="Pfam" id="PF00096">
    <property type="entry name" value="zf-C2H2"/>
    <property type="match status" value="6"/>
</dbReference>
<evidence type="ECO:0000256" key="10">
    <source>
        <dbReference type="SAM" id="MobiDB-lite"/>
    </source>
</evidence>
<sequence length="908" mass="101873">MLSSVSLRAQIASIIEVLSKAAVAEISKVVDDGIVVLRVEMCQRENEINVLKNNVQQLDSELRRARTRGIQARRRIHHGRSVAAENLGRGGPGKSGTTCVGRTSLEKLQSGEGGNERDEEDIRRADETRVKTEPGVELEQAKQSTGRKDKGRLDAELSMYDRDSQQWMSSSQADNDMEMSHSEYLNSSGQNSQCLPDHSSVPPGNSGKAEASCSSVSFPGKPYFDVREDMISQLRQPQHYRQSDILKRTSDGTVQSNPDPRSVLGFGSNYNTARRARTKRFCQVKKHFICTLCGKSFERYGHLERHLRIHTGEKPYSCDLCGRCFNQKSSLKGHLKTHRVSIDGEANNEEMPPLDRSQSEEEQCNKNNEVVQTPEIPVKSEPEEQKDASQTLNHKGEEQTAGNAEELAANLSLCERGSQSWMSGSQADHDIETSNSEYFSSSGHKSQCLPDHSALNHVPGRVEASCSSASFPGKPYVDVREDMILQLRQQNYGHSDTLLIASDGTVQSDSQGMEGVTLNHSPIFSSFPRKVRTIQGVTKDKKCFICSFCGKVFERVGHLERHQRIHTGEKPYRCEICGRCFNQKSSLKGHLKTHRDGVEMLTEQPQLDKKPDVHPRPSENPEEQRAQASLADEQPSSGDSEDEEGGRGQGLVVKAEREKEFKAQTINLSGHQHQQSTERPGYQDDPEYVMDERESQLCRSFTAERHNDNESGSVHPGCSFDGIKQQKSHPDSPSVQYNHRLFDGMHHHHGFYSSASREVELEHLSFQDEKNKLEMIEQEQYAGMALHARNREDGNGTILPRFQDRVPLPVVKETAMREYITEPNSKEGILFALGIDGFDSTEGSSATTDNTRNRCFICSICGKSFDRHSHFERHQRTHTGEKPYCCEICGKSFTQKSSLKAHQRLHTG</sequence>
<evidence type="ECO:0000256" key="8">
    <source>
        <dbReference type="ARBA" id="ARBA00023242"/>
    </source>
</evidence>
<reference evidence="12" key="2">
    <citation type="submission" date="2025-09" db="UniProtKB">
        <authorList>
            <consortium name="Ensembl"/>
        </authorList>
    </citation>
    <scope>IDENTIFICATION</scope>
</reference>
<keyword evidence="13" id="KW-1185">Reference proteome</keyword>
<evidence type="ECO:0000259" key="11">
    <source>
        <dbReference type="PROSITE" id="PS50157"/>
    </source>
</evidence>
<feature type="region of interest" description="Disordered" evidence="10">
    <location>
        <begin position="79"/>
        <end position="153"/>
    </location>
</feature>
<feature type="region of interest" description="Disordered" evidence="10">
    <location>
        <begin position="705"/>
        <end position="733"/>
    </location>
</feature>
<dbReference type="GO" id="GO:0045596">
    <property type="term" value="P:negative regulation of cell differentiation"/>
    <property type="evidence" value="ECO:0007669"/>
    <property type="project" value="UniProtKB-ARBA"/>
</dbReference>